<protein>
    <recommendedName>
        <fullName evidence="12">Elongation of fatty acids protein</fullName>
        <ecNumber evidence="12">2.3.1.-</ecNumber>
    </recommendedName>
</protein>
<evidence type="ECO:0000256" key="11">
    <source>
        <dbReference type="ARBA" id="ARBA00047375"/>
    </source>
</evidence>
<dbReference type="GO" id="GO:0034625">
    <property type="term" value="P:fatty acid elongation, monounsaturated fatty acid"/>
    <property type="evidence" value="ECO:0007669"/>
    <property type="project" value="TreeGrafter"/>
</dbReference>
<dbReference type="GO" id="GO:0034626">
    <property type="term" value="P:fatty acid elongation, polyunsaturated fatty acid"/>
    <property type="evidence" value="ECO:0007669"/>
    <property type="project" value="TreeGrafter"/>
</dbReference>
<keyword evidence="10 12" id="KW-0275">Fatty acid biosynthesis</keyword>
<feature type="transmembrane region" description="Helical" evidence="12">
    <location>
        <begin position="164"/>
        <end position="185"/>
    </location>
</feature>
<feature type="transmembrane region" description="Helical" evidence="12">
    <location>
        <begin position="30"/>
        <end position="50"/>
    </location>
</feature>
<dbReference type="PANTHER" id="PTHR11157:SF134">
    <property type="entry name" value="ELONGATION OF FATTY ACIDS PROTEIN 1-RELATED"/>
    <property type="match status" value="1"/>
</dbReference>
<feature type="transmembrane region" description="Helical" evidence="12">
    <location>
        <begin position="241"/>
        <end position="261"/>
    </location>
</feature>
<dbReference type="AlphaFoldDB" id="A0A0W0G3H7"/>
<dbReference type="GO" id="GO:0005789">
    <property type="term" value="C:endoplasmic reticulum membrane"/>
    <property type="evidence" value="ECO:0007669"/>
    <property type="project" value="TreeGrafter"/>
</dbReference>
<organism evidence="14 15">
    <name type="scientific">Moniliophthora roreri</name>
    <name type="common">Frosty pod rot fungus</name>
    <name type="synonym">Monilia roreri</name>
    <dbReference type="NCBI Taxonomy" id="221103"/>
    <lineage>
        <taxon>Eukaryota</taxon>
        <taxon>Fungi</taxon>
        <taxon>Dikarya</taxon>
        <taxon>Basidiomycota</taxon>
        <taxon>Agaricomycotina</taxon>
        <taxon>Agaricomycetes</taxon>
        <taxon>Agaricomycetidae</taxon>
        <taxon>Agaricales</taxon>
        <taxon>Marasmiineae</taxon>
        <taxon>Marasmiaceae</taxon>
        <taxon>Moniliophthora</taxon>
    </lineage>
</organism>
<evidence type="ECO:0000313" key="15">
    <source>
        <dbReference type="Proteomes" id="UP000054988"/>
    </source>
</evidence>
<feature type="transmembrane region" description="Helical" evidence="12">
    <location>
        <begin position="197"/>
        <end position="221"/>
    </location>
</feature>
<evidence type="ECO:0000256" key="13">
    <source>
        <dbReference type="SAM" id="MobiDB-lite"/>
    </source>
</evidence>
<dbReference type="PANTHER" id="PTHR11157">
    <property type="entry name" value="FATTY ACID ACYL TRANSFERASE-RELATED"/>
    <property type="match status" value="1"/>
</dbReference>
<dbReference type="GO" id="GO:0009922">
    <property type="term" value="F:fatty acid elongase activity"/>
    <property type="evidence" value="ECO:0007669"/>
    <property type="project" value="UniProtKB-EC"/>
</dbReference>
<dbReference type="Proteomes" id="UP000054988">
    <property type="component" value="Unassembled WGS sequence"/>
</dbReference>
<comment type="catalytic activity">
    <reaction evidence="11">
        <text>a very-long-chain acyl-CoA + malonyl-CoA + H(+) = a very-long-chain 3-oxoacyl-CoA + CO2 + CoA</text>
        <dbReference type="Rhea" id="RHEA:32727"/>
        <dbReference type="ChEBI" id="CHEBI:15378"/>
        <dbReference type="ChEBI" id="CHEBI:16526"/>
        <dbReference type="ChEBI" id="CHEBI:57287"/>
        <dbReference type="ChEBI" id="CHEBI:57384"/>
        <dbReference type="ChEBI" id="CHEBI:90725"/>
        <dbReference type="ChEBI" id="CHEBI:90736"/>
        <dbReference type="EC" id="2.3.1.199"/>
    </reaction>
</comment>
<dbReference type="EMBL" id="LATX01001245">
    <property type="protein sequence ID" value="KTB43127.1"/>
    <property type="molecule type" value="Genomic_DNA"/>
</dbReference>
<dbReference type="eggNOG" id="KOG3071">
    <property type="taxonomic scope" value="Eukaryota"/>
</dbReference>
<keyword evidence="3 12" id="KW-0444">Lipid biosynthesis</keyword>
<comment type="similarity">
    <text evidence="2 12">Belongs to the ELO family.</text>
</comment>
<dbReference type="GO" id="GO:0030148">
    <property type="term" value="P:sphingolipid biosynthetic process"/>
    <property type="evidence" value="ECO:0007669"/>
    <property type="project" value="TreeGrafter"/>
</dbReference>
<feature type="compositionally biased region" description="Low complexity" evidence="13">
    <location>
        <begin position="269"/>
        <end position="291"/>
    </location>
</feature>
<dbReference type="PROSITE" id="PS01188">
    <property type="entry name" value="ELO"/>
    <property type="match status" value="1"/>
</dbReference>
<evidence type="ECO:0000256" key="3">
    <source>
        <dbReference type="ARBA" id="ARBA00022516"/>
    </source>
</evidence>
<evidence type="ECO:0000256" key="1">
    <source>
        <dbReference type="ARBA" id="ARBA00004141"/>
    </source>
</evidence>
<evidence type="ECO:0000256" key="6">
    <source>
        <dbReference type="ARBA" id="ARBA00022832"/>
    </source>
</evidence>
<dbReference type="InterPro" id="IPR002076">
    <property type="entry name" value="ELO_fam"/>
</dbReference>
<sequence>MAPLADFLQTYIPVSLPPHLYSYIPGKTPLSTAPAVVATLSSYLIIIFGVQFLMKNHPPQKLNTLFQAHNVILSSGSLLLLALMMEEILPIIWKHGLFFSICGEGAWTSRMEFYYMINYYFKYLELLDTVFLAFKKKPLAFLHVFHHSATALLCYSQLNGKTSISWTVISLNLTVHVLMYYYYYATAGGAKIWWKKYLTMMQIIQFIIDLFLVYFGTYQHFAFSYKDTLPHVGDCAGAESAAIFGCGLLTSYLGLFINFYFQTYKKPAGKGSKANGKANGSANGSANGHANGKSHKE</sequence>
<feature type="region of interest" description="Disordered" evidence="13">
    <location>
        <begin position="269"/>
        <end position="297"/>
    </location>
</feature>
<comment type="subcellular location">
    <subcellularLocation>
        <location evidence="1">Membrane</location>
        <topology evidence="1">Multi-pass membrane protein</topology>
    </subcellularLocation>
</comment>
<keyword evidence="8 12" id="KW-0443">Lipid metabolism</keyword>
<dbReference type="Pfam" id="PF01151">
    <property type="entry name" value="ELO"/>
    <property type="match status" value="1"/>
</dbReference>
<keyword evidence="9 12" id="KW-0472">Membrane</keyword>
<keyword evidence="6 12" id="KW-0276">Fatty acid metabolism</keyword>
<keyword evidence="7 12" id="KW-1133">Transmembrane helix</keyword>
<evidence type="ECO:0000256" key="12">
    <source>
        <dbReference type="RuleBase" id="RU361115"/>
    </source>
</evidence>
<evidence type="ECO:0000256" key="4">
    <source>
        <dbReference type="ARBA" id="ARBA00022679"/>
    </source>
</evidence>
<proteinExistence type="inferred from homology"/>
<evidence type="ECO:0000256" key="10">
    <source>
        <dbReference type="ARBA" id="ARBA00023160"/>
    </source>
</evidence>
<gene>
    <name evidence="14" type="ORF">WG66_4298</name>
</gene>
<evidence type="ECO:0000256" key="9">
    <source>
        <dbReference type="ARBA" id="ARBA00023136"/>
    </source>
</evidence>
<dbReference type="GO" id="GO:0042761">
    <property type="term" value="P:very long-chain fatty acid biosynthetic process"/>
    <property type="evidence" value="ECO:0007669"/>
    <property type="project" value="TreeGrafter"/>
</dbReference>
<dbReference type="EC" id="2.3.1.-" evidence="12"/>
<keyword evidence="4 12" id="KW-0808">Transferase</keyword>
<dbReference type="InterPro" id="IPR030457">
    <property type="entry name" value="ELO_CS"/>
</dbReference>
<evidence type="ECO:0000313" key="14">
    <source>
        <dbReference type="EMBL" id="KTB43127.1"/>
    </source>
</evidence>
<keyword evidence="5 12" id="KW-0812">Transmembrane</keyword>
<reference evidence="14 15" key="1">
    <citation type="submission" date="2015-12" db="EMBL/GenBank/DDBJ databases">
        <title>Draft genome sequence of Moniliophthora roreri, the causal agent of frosty pod rot of cacao.</title>
        <authorList>
            <person name="Aime M.C."/>
            <person name="Diaz-Valderrama J.R."/>
            <person name="Kijpornyongpan T."/>
            <person name="Phillips-Mora W."/>
        </authorList>
    </citation>
    <scope>NUCLEOTIDE SEQUENCE [LARGE SCALE GENOMIC DNA]</scope>
    <source>
        <strain evidence="14 15">MCA 2952</strain>
    </source>
</reference>
<comment type="catalytic activity">
    <reaction evidence="12">
        <text>an acyl-CoA + malonyl-CoA + H(+) = a 3-oxoacyl-CoA + CO2 + CoA</text>
        <dbReference type="Rhea" id="RHEA:50252"/>
        <dbReference type="ChEBI" id="CHEBI:15378"/>
        <dbReference type="ChEBI" id="CHEBI:16526"/>
        <dbReference type="ChEBI" id="CHEBI:57287"/>
        <dbReference type="ChEBI" id="CHEBI:57384"/>
        <dbReference type="ChEBI" id="CHEBI:58342"/>
        <dbReference type="ChEBI" id="CHEBI:90726"/>
    </reaction>
    <physiologicalReaction direction="left-to-right" evidence="12">
        <dbReference type="Rhea" id="RHEA:50253"/>
    </physiologicalReaction>
</comment>
<accession>A0A0W0G3H7</accession>
<dbReference type="GO" id="GO:0019367">
    <property type="term" value="P:fatty acid elongation, saturated fatty acid"/>
    <property type="evidence" value="ECO:0007669"/>
    <property type="project" value="TreeGrafter"/>
</dbReference>
<evidence type="ECO:0000256" key="8">
    <source>
        <dbReference type="ARBA" id="ARBA00023098"/>
    </source>
</evidence>
<evidence type="ECO:0000256" key="7">
    <source>
        <dbReference type="ARBA" id="ARBA00022989"/>
    </source>
</evidence>
<evidence type="ECO:0000256" key="5">
    <source>
        <dbReference type="ARBA" id="ARBA00022692"/>
    </source>
</evidence>
<comment type="caution">
    <text evidence="14">The sequence shown here is derived from an EMBL/GenBank/DDBJ whole genome shotgun (WGS) entry which is preliminary data.</text>
</comment>
<feature type="transmembrane region" description="Helical" evidence="12">
    <location>
        <begin position="71"/>
        <end position="93"/>
    </location>
</feature>
<name>A0A0W0G3H7_MONRR</name>
<evidence type="ECO:0000256" key="2">
    <source>
        <dbReference type="ARBA" id="ARBA00007263"/>
    </source>
</evidence>